<dbReference type="PANTHER" id="PTHR33048">
    <property type="entry name" value="PTH11-LIKE INTEGRAL MEMBRANE PROTEIN (AFU_ORTHOLOGUE AFUA_5G11245)"/>
    <property type="match status" value="1"/>
</dbReference>
<dbReference type="EMBL" id="MU006785">
    <property type="protein sequence ID" value="KAF2640264.1"/>
    <property type="molecule type" value="Genomic_DNA"/>
</dbReference>
<feature type="region of interest" description="Disordered" evidence="6">
    <location>
        <begin position="493"/>
        <end position="533"/>
    </location>
</feature>
<dbReference type="Pfam" id="PF20684">
    <property type="entry name" value="Fung_rhodopsin"/>
    <property type="match status" value="1"/>
</dbReference>
<evidence type="ECO:0000313" key="9">
    <source>
        <dbReference type="EMBL" id="KAF2640264.1"/>
    </source>
</evidence>
<feature type="domain" description="Rhodopsin" evidence="8">
    <location>
        <begin position="209"/>
        <end position="454"/>
    </location>
</feature>
<evidence type="ECO:0000256" key="5">
    <source>
        <dbReference type="ARBA" id="ARBA00038359"/>
    </source>
</evidence>
<feature type="transmembrane region" description="Helical" evidence="7">
    <location>
        <begin position="18"/>
        <end position="40"/>
    </location>
</feature>
<evidence type="ECO:0000256" key="1">
    <source>
        <dbReference type="ARBA" id="ARBA00004141"/>
    </source>
</evidence>
<feature type="transmembrane region" description="Helical" evidence="7">
    <location>
        <begin position="224"/>
        <end position="248"/>
    </location>
</feature>
<evidence type="ECO:0000256" key="4">
    <source>
        <dbReference type="ARBA" id="ARBA00023136"/>
    </source>
</evidence>
<feature type="transmembrane region" description="Helical" evidence="7">
    <location>
        <begin position="391"/>
        <end position="417"/>
    </location>
</feature>
<evidence type="ECO:0000256" key="3">
    <source>
        <dbReference type="ARBA" id="ARBA00022989"/>
    </source>
</evidence>
<proteinExistence type="inferred from homology"/>
<feature type="transmembrane region" description="Helical" evidence="7">
    <location>
        <begin position="276"/>
        <end position="296"/>
    </location>
</feature>
<dbReference type="InterPro" id="IPR052337">
    <property type="entry name" value="SAT4-like"/>
</dbReference>
<keyword evidence="10" id="KW-1185">Reference proteome</keyword>
<keyword evidence="4 7" id="KW-0472">Membrane</keyword>
<evidence type="ECO:0000256" key="6">
    <source>
        <dbReference type="SAM" id="MobiDB-lite"/>
    </source>
</evidence>
<feature type="compositionally biased region" description="Polar residues" evidence="6">
    <location>
        <begin position="495"/>
        <end position="509"/>
    </location>
</feature>
<comment type="similarity">
    <text evidence="5">Belongs to the SAT4 family.</text>
</comment>
<dbReference type="OrthoDB" id="4525788at2759"/>
<dbReference type="InterPro" id="IPR049326">
    <property type="entry name" value="Rhodopsin_dom_fungi"/>
</dbReference>
<sequence>MVLSMRQFLLASDYPSKIVLHVVRHWLILIQAVTTWIFLVHMQRSGSQGKSLTSSLQGHLVIVAYAGMDPTWCACSDARGESQFSPDLSPHYNRIFRLGCRKAKLAVAKAPISSPLTYTASRISAETGCRVTVLSVYKTCSISFALVPSLWSFPCILQIVHKMAGDFPNLDSTSMSTWPKPTYVDPETRSWFPVFSVCLMTSATIIFVARIWTQIRTSNSGLGLDDLFISCSWVFSILFTTACLMGTLEYGFDRHLWDIEISTYKRAALTQWLSEGAFMLSITCTKVSVLLFYRRLDLPCTTAFRRIIYFLITLIICYSTASILTQILLCHPTSSYWNIAVFDAQRRKKCTSQRAYYLIQGSLDIISTLYTITIPYLRLRDIPMVQFHRNALKGIVTFSLSVGVAAVARTVFLSRLVNDLSGDATWNGFNIFVCSQMECQLAIICASLPYLRHYSNHNPSLPMVLYTDSNKDDSIISRVGSSLSGQIKRLPFPRRNSSPRELQISSPRPQSRHAETPEWEFETIRSPRHPVSPVSPADEITYAQYVRGNFGPPAPPKDNRALFEEYRRERGVFI</sequence>
<feature type="transmembrane region" description="Helical" evidence="7">
    <location>
        <begin position="191"/>
        <end position="212"/>
    </location>
</feature>
<evidence type="ECO:0000256" key="7">
    <source>
        <dbReference type="SAM" id="Phobius"/>
    </source>
</evidence>
<dbReference type="GO" id="GO:0016020">
    <property type="term" value="C:membrane"/>
    <property type="evidence" value="ECO:0007669"/>
    <property type="project" value="UniProtKB-SubCell"/>
</dbReference>
<feature type="transmembrane region" description="Helical" evidence="7">
    <location>
        <begin position="355"/>
        <end position="379"/>
    </location>
</feature>
<evidence type="ECO:0000256" key="2">
    <source>
        <dbReference type="ARBA" id="ARBA00022692"/>
    </source>
</evidence>
<keyword evidence="3 7" id="KW-1133">Transmembrane helix</keyword>
<keyword evidence="2 7" id="KW-0812">Transmembrane</keyword>
<dbReference type="Proteomes" id="UP000799753">
    <property type="component" value="Unassembled WGS sequence"/>
</dbReference>
<comment type="subcellular location">
    <subcellularLocation>
        <location evidence="1">Membrane</location>
        <topology evidence="1">Multi-pass membrane protein</topology>
    </subcellularLocation>
</comment>
<protein>
    <recommendedName>
        <fullName evidence="8">Rhodopsin domain-containing protein</fullName>
    </recommendedName>
</protein>
<name>A0A6A6S202_9PLEO</name>
<evidence type="ECO:0000313" key="10">
    <source>
        <dbReference type="Proteomes" id="UP000799753"/>
    </source>
</evidence>
<gene>
    <name evidence="9" type="ORF">P280DRAFT_31958</name>
</gene>
<organism evidence="9 10">
    <name type="scientific">Massarina eburnea CBS 473.64</name>
    <dbReference type="NCBI Taxonomy" id="1395130"/>
    <lineage>
        <taxon>Eukaryota</taxon>
        <taxon>Fungi</taxon>
        <taxon>Dikarya</taxon>
        <taxon>Ascomycota</taxon>
        <taxon>Pezizomycotina</taxon>
        <taxon>Dothideomycetes</taxon>
        <taxon>Pleosporomycetidae</taxon>
        <taxon>Pleosporales</taxon>
        <taxon>Massarineae</taxon>
        <taxon>Massarinaceae</taxon>
        <taxon>Massarina</taxon>
    </lineage>
</organism>
<accession>A0A6A6S202</accession>
<feature type="transmembrane region" description="Helical" evidence="7">
    <location>
        <begin position="308"/>
        <end position="329"/>
    </location>
</feature>
<reference evidence="9" key="1">
    <citation type="journal article" date="2020" name="Stud. Mycol.">
        <title>101 Dothideomycetes genomes: a test case for predicting lifestyles and emergence of pathogens.</title>
        <authorList>
            <person name="Haridas S."/>
            <person name="Albert R."/>
            <person name="Binder M."/>
            <person name="Bloem J."/>
            <person name="Labutti K."/>
            <person name="Salamov A."/>
            <person name="Andreopoulos B."/>
            <person name="Baker S."/>
            <person name="Barry K."/>
            <person name="Bills G."/>
            <person name="Bluhm B."/>
            <person name="Cannon C."/>
            <person name="Castanera R."/>
            <person name="Culley D."/>
            <person name="Daum C."/>
            <person name="Ezra D."/>
            <person name="Gonzalez J."/>
            <person name="Henrissat B."/>
            <person name="Kuo A."/>
            <person name="Liang C."/>
            <person name="Lipzen A."/>
            <person name="Lutzoni F."/>
            <person name="Magnuson J."/>
            <person name="Mondo S."/>
            <person name="Nolan M."/>
            <person name="Ohm R."/>
            <person name="Pangilinan J."/>
            <person name="Park H.-J."/>
            <person name="Ramirez L."/>
            <person name="Alfaro M."/>
            <person name="Sun H."/>
            <person name="Tritt A."/>
            <person name="Yoshinaga Y."/>
            <person name="Zwiers L.-H."/>
            <person name="Turgeon B."/>
            <person name="Goodwin S."/>
            <person name="Spatafora J."/>
            <person name="Crous P."/>
            <person name="Grigoriev I."/>
        </authorList>
    </citation>
    <scope>NUCLEOTIDE SEQUENCE</scope>
    <source>
        <strain evidence="9">CBS 473.64</strain>
    </source>
</reference>
<dbReference type="PANTHER" id="PTHR33048:SF47">
    <property type="entry name" value="INTEGRAL MEMBRANE PROTEIN-RELATED"/>
    <property type="match status" value="1"/>
</dbReference>
<evidence type="ECO:0000259" key="8">
    <source>
        <dbReference type="Pfam" id="PF20684"/>
    </source>
</evidence>
<feature type="transmembrane region" description="Helical" evidence="7">
    <location>
        <begin position="140"/>
        <end position="160"/>
    </location>
</feature>
<dbReference type="AlphaFoldDB" id="A0A6A6S202"/>